<accession>A0A345HPZ0</accession>
<sequence length="306" mass="32050">MQEHEQEYEHEQEHAEELRILLERAVPRLPAPEGRLDDVRQRVVRTRRRRRRTAGAAAATVTGLVLAGVLLPGLLPDGAGSALPASPAPSVTSRPVPTPTPSATSATSTPNGTDERRLARFPQLGALSLRLLAGWQAQPVPHDTPATPSSTGYFANQPLTPYAADCSEPVSSRCRPVRSLLPSGALAMISGPVKTLPPASPTATATPTPAPWQLVPSGTLSSFCRALGAAKEYGGKFTLPVRTADANVVFTVTLCLGSDSPGIVEDVHTMISSADFGTEVTEATKPPTSPTPSIGATHTTAADDRP</sequence>
<organism evidence="3 4">
    <name type="scientific">Streptomyces paludis</name>
    <dbReference type="NCBI Taxonomy" id="2282738"/>
    <lineage>
        <taxon>Bacteria</taxon>
        <taxon>Bacillati</taxon>
        <taxon>Actinomycetota</taxon>
        <taxon>Actinomycetes</taxon>
        <taxon>Kitasatosporales</taxon>
        <taxon>Streptomycetaceae</taxon>
        <taxon>Streptomyces</taxon>
    </lineage>
</organism>
<feature type="region of interest" description="Disordered" evidence="1">
    <location>
        <begin position="278"/>
        <end position="306"/>
    </location>
</feature>
<name>A0A345HPZ0_9ACTN</name>
<keyword evidence="2" id="KW-0812">Transmembrane</keyword>
<keyword evidence="2" id="KW-1133">Transmembrane helix</keyword>
<feature type="region of interest" description="Disordered" evidence="1">
    <location>
        <begin position="81"/>
        <end position="116"/>
    </location>
</feature>
<dbReference type="OrthoDB" id="4319409at2"/>
<dbReference type="EMBL" id="CP031194">
    <property type="protein sequence ID" value="AXG78764.1"/>
    <property type="molecule type" value="Genomic_DNA"/>
</dbReference>
<feature type="compositionally biased region" description="Low complexity" evidence="1">
    <location>
        <begin position="81"/>
        <end position="110"/>
    </location>
</feature>
<feature type="compositionally biased region" description="Polar residues" evidence="1">
    <location>
        <begin position="291"/>
        <end position="300"/>
    </location>
</feature>
<reference evidence="4" key="1">
    <citation type="submission" date="2018-07" db="EMBL/GenBank/DDBJ databases">
        <authorList>
            <person name="Zhao J."/>
        </authorList>
    </citation>
    <scope>NUCLEOTIDE SEQUENCE [LARGE SCALE GENOMIC DNA]</scope>
    <source>
        <strain evidence="4">GSSD-12</strain>
    </source>
</reference>
<dbReference type="RefSeq" id="WP_114660101.1">
    <property type="nucleotide sequence ID" value="NZ_CP031194.1"/>
</dbReference>
<dbReference type="KEGG" id="spad:DVK44_14810"/>
<evidence type="ECO:0000313" key="4">
    <source>
        <dbReference type="Proteomes" id="UP000253868"/>
    </source>
</evidence>
<evidence type="ECO:0000313" key="3">
    <source>
        <dbReference type="EMBL" id="AXG78764.1"/>
    </source>
</evidence>
<feature type="transmembrane region" description="Helical" evidence="2">
    <location>
        <begin position="54"/>
        <end position="75"/>
    </location>
</feature>
<keyword evidence="2" id="KW-0472">Membrane</keyword>
<gene>
    <name evidence="3" type="ORF">DVK44_14810</name>
</gene>
<evidence type="ECO:0000256" key="2">
    <source>
        <dbReference type="SAM" id="Phobius"/>
    </source>
</evidence>
<dbReference type="AlphaFoldDB" id="A0A345HPZ0"/>
<keyword evidence="4" id="KW-1185">Reference proteome</keyword>
<protein>
    <submittedName>
        <fullName evidence="3">Uncharacterized protein</fullName>
    </submittedName>
</protein>
<evidence type="ECO:0000256" key="1">
    <source>
        <dbReference type="SAM" id="MobiDB-lite"/>
    </source>
</evidence>
<proteinExistence type="predicted"/>
<dbReference type="Proteomes" id="UP000253868">
    <property type="component" value="Chromosome"/>
</dbReference>